<evidence type="ECO:0000313" key="1">
    <source>
        <dbReference type="EMBL" id="MED6125184.1"/>
    </source>
</evidence>
<reference evidence="1 2" key="1">
    <citation type="journal article" date="2023" name="Plants (Basel)">
        <title>Bridging the Gap: Combining Genomics and Transcriptomics Approaches to Understand Stylosanthes scabra, an Orphan Legume from the Brazilian Caatinga.</title>
        <authorList>
            <person name="Ferreira-Neto J.R.C."/>
            <person name="da Silva M.D."/>
            <person name="Binneck E."/>
            <person name="de Melo N.F."/>
            <person name="da Silva R.H."/>
            <person name="de Melo A.L.T.M."/>
            <person name="Pandolfi V."/>
            <person name="Bustamante F.O."/>
            <person name="Brasileiro-Vidal A.C."/>
            <person name="Benko-Iseppon A.M."/>
        </authorList>
    </citation>
    <scope>NUCLEOTIDE SEQUENCE [LARGE SCALE GENOMIC DNA]</scope>
    <source>
        <tissue evidence="1">Leaves</tissue>
    </source>
</reference>
<sequence>MKVRRKAFPSIIFRLCTAAKVPLESDTPVPVARPITAAVMERVRHPRQQLHQPQQIQGEKKKRNMNNRYLSHNLSSIFRPNKFNLGKIFMTREFGKEKQDLMFQEVKDMRLAQQLNAENIYGLKSSYDRHCMTMTDKFNAVHRHIGAASTNWGQGQSLQSKDKPNES</sequence>
<organism evidence="1 2">
    <name type="scientific">Stylosanthes scabra</name>
    <dbReference type="NCBI Taxonomy" id="79078"/>
    <lineage>
        <taxon>Eukaryota</taxon>
        <taxon>Viridiplantae</taxon>
        <taxon>Streptophyta</taxon>
        <taxon>Embryophyta</taxon>
        <taxon>Tracheophyta</taxon>
        <taxon>Spermatophyta</taxon>
        <taxon>Magnoliopsida</taxon>
        <taxon>eudicotyledons</taxon>
        <taxon>Gunneridae</taxon>
        <taxon>Pentapetalae</taxon>
        <taxon>rosids</taxon>
        <taxon>fabids</taxon>
        <taxon>Fabales</taxon>
        <taxon>Fabaceae</taxon>
        <taxon>Papilionoideae</taxon>
        <taxon>50 kb inversion clade</taxon>
        <taxon>dalbergioids sensu lato</taxon>
        <taxon>Dalbergieae</taxon>
        <taxon>Pterocarpus clade</taxon>
        <taxon>Stylosanthes</taxon>
    </lineage>
</organism>
<gene>
    <name evidence="1" type="ORF">PIB30_066333</name>
</gene>
<dbReference type="Proteomes" id="UP001341840">
    <property type="component" value="Unassembled WGS sequence"/>
</dbReference>
<keyword evidence="2" id="KW-1185">Reference proteome</keyword>
<accession>A0ABU6RML5</accession>
<proteinExistence type="predicted"/>
<protein>
    <submittedName>
        <fullName evidence="1">Uncharacterized protein</fullName>
    </submittedName>
</protein>
<dbReference type="EMBL" id="JASCZI010030883">
    <property type="protein sequence ID" value="MED6125184.1"/>
    <property type="molecule type" value="Genomic_DNA"/>
</dbReference>
<evidence type="ECO:0000313" key="2">
    <source>
        <dbReference type="Proteomes" id="UP001341840"/>
    </source>
</evidence>
<name>A0ABU6RML5_9FABA</name>
<comment type="caution">
    <text evidence="1">The sequence shown here is derived from an EMBL/GenBank/DDBJ whole genome shotgun (WGS) entry which is preliminary data.</text>
</comment>